<sequence>RSHAQRVQQVGGRGWRVGRGERPGREHGRSAEGVGMGAVAGVWRTARVGEGYAQGAGGGRGADGLGPGQRPSSSRGTVGW</sequence>
<evidence type="ECO:0000313" key="3">
    <source>
        <dbReference type="Proteomes" id="UP000824469"/>
    </source>
</evidence>
<keyword evidence="3" id="KW-1185">Reference proteome</keyword>
<feature type="non-terminal residue" evidence="2">
    <location>
        <position position="1"/>
    </location>
</feature>
<gene>
    <name evidence="2" type="ORF">KI387_040816</name>
</gene>
<organism evidence="2 3">
    <name type="scientific">Taxus chinensis</name>
    <name type="common">Chinese yew</name>
    <name type="synonym">Taxus wallichiana var. chinensis</name>
    <dbReference type="NCBI Taxonomy" id="29808"/>
    <lineage>
        <taxon>Eukaryota</taxon>
        <taxon>Viridiplantae</taxon>
        <taxon>Streptophyta</taxon>
        <taxon>Embryophyta</taxon>
        <taxon>Tracheophyta</taxon>
        <taxon>Spermatophyta</taxon>
        <taxon>Pinopsida</taxon>
        <taxon>Pinidae</taxon>
        <taxon>Conifers II</taxon>
        <taxon>Cupressales</taxon>
        <taxon>Taxaceae</taxon>
        <taxon>Taxus</taxon>
    </lineage>
</organism>
<proteinExistence type="predicted"/>
<evidence type="ECO:0000313" key="2">
    <source>
        <dbReference type="EMBL" id="KAH9293981.1"/>
    </source>
</evidence>
<feature type="compositionally biased region" description="Basic and acidic residues" evidence="1">
    <location>
        <begin position="18"/>
        <end position="30"/>
    </location>
</feature>
<feature type="region of interest" description="Disordered" evidence="1">
    <location>
        <begin position="51"/>
        <end position="80"/>
    </location>
</feature>
<feature type="region of interest" description="Disordered" evidence="1">
    <location>
        <begin position="1"/>
        <end position="33"/>
    </location>
</feature>
<feature type="compositionally biased region" description="Gly residues" evidence="1">
    <location>
        <begin position="52"/>
        <end position="67"/>
    </location>
</feature>
<dbReference type="Proteomes" id="UP000824469">
    <property type="component" value="Unassembled WGS sequence"/>
</dbReference>
<protein>
    <submittedName>
        <fullName evidence="2">Uncharacterized protein</fullName>
    </submittedName>
</protein>
<name>A0AA38F9F5_TAXCH</name>
<feature type="non-terminal residue" evidence="2">
    <location>
        <position position="80"/>
    </location>
</feature>
<dbReference type="EMBL" id="JAHRHJ020000531">
    <property type="protein sequence ID" value="KAH9293981.1"/>
    <property type="molecule type" value="Genomic_DNA"/>
</dbReference>
<feature type="compositionally biased region" description="Low complexity" evidence="1">
    <location>
        <begin position="1"/>
        <end position="10"/>
    </location>
</feature>
<evidence type="ECO:0000256" key="1">
    <source>
        <dbReference type="SAM" id="MobiDB-lite"/>
    </source>
</evidence>
<accession>A0AA38F9F5</accession>
<comment type="caution">
    <text evidence="2">The sequence shown here is derived from an EMBL/GenBank/DDBJ whole genome shotgun (WGS) entry which is preliminary data.</text>
</comment>
<feature type="compositionally biased region" description="Polar residues" evidence="1">
    <location>
        <begin position="70"/>
        <end position="80"/>
    </location>
</feature>
<reference evidence="2 3" key="1">
    <citation type="journal article" date="2021" name="Nat. Plants">
        <title>The Taxus genome provides insights into paclitaxel biosynthesis.</title>
        <authorList>
            <person name="Xiong X."/>
            <person name="Gou J."/>
            <person name="Liao Q."/>
            <person name="Li Y."/>
            <person name="Zhou Q."/>
            <person name="Bi G."/>
            <person name="Li C."/>
            <person name="Du R."/>
            <person name="Wang X."/>
            <person name="Sun T."/>
            <person name="Guo L."/>
            <person name="Liang H."/>
            <person name="Lu P."/>
            <person name="Wu Y."/>
            <person name="Zhang Z."/>
            <person name="Ro D.K."/>
            <person name="Shang Y."/>
            <person name="Huang S."/>
            <person name="Yan J."/>
        </authorList>
    </citation>
    <scope>NUCLEOTIDE SEQUENCE [LARGE SCALE GENOMIC DNA]</scope>
    <source>
        <strain evidence="2">Ta-2019</strain>
    </source>
</reference>
<dbReference type="AlphaFoldDB" id="A0AA38F9F5"/>